<evidence type="ECO:0000256" key="5">
    <source>
        <dbReference type="SAM" id="SignalP"/>
    </source>
</evidence>
<protein>
    <submittedName>
        <fullName evidence="7">Transthyretin-like family-containing protein</fullName>
    </submittedName>
</protein>
<accession>A0AAF5DC56</accession>
<reference evidence="7" key="1">
    <citation type="submission" date="2024-02" db="UniProtKB">
        <authorList>
            <consortium name="WormBaseParasite"/>
        </authorList>
    </citation>
    <scope>IDENTIFICATION</scope>
</reference>
<feature type="signal peptide" evidence="5">
    <location>
        <begin position="1"/>
        <end position="16"/>
    </location>
</feature>
<sequence>MYELLLFLLFFQSTNGMVQNIDVKGRILCEGKPLSNLKVELYEEDIFSSTLLDKIHTNEEGFFMLNGSDDEYSRIDPYILFTYTCPTYYKPSTHDTKMFYISNNVFEIYQLYNNYYYNYGEIELSEILKKNENVAGRFLCNGEPLKNLPIQLMEEDVLSNDVLARGKTDRNGFFSLYGVDYELSLLDPFIAFKMECPKGKYFFKNKTINFYVPKRAFKYFRREYEFFYDFGEYEASSIKHLNVHV</sequence>
<dbReference type="InterPro" id="IPR038479">
    <property type="entry name" value="Transthyretin-like_sf"/>
</dbReference>
<dbReference type="GO" id="GO:0005576">
    <property type="term" value="C:extracellular region"/>
    <property type="evidence" value="ECO:0007669"/>
    <property type="project" value="UniProtKB-SubCell"/>
</dbReference>
<dbReference type="Gene3D" id="2.60.40.3330">
    <property type="match status" value="2"/>
</dbReference>
<evidence type="ECO:0000256" key="1">
    <source>
        <dbReference type="ARBA" id="ARBA00004613"/>
    </source>
</evidence>
<dbReference type="GO" id="GO:0009986">
    <property type="term" value="C:cell surface"/>
    <property type="evidence" value="ECO:0007669"/>
    <property type="project" value="InterPro"/>
</dbReference>
<keyword evidence="3" id="KW-0964">Secreted</keyword>
<name>A0AAF5DC56_STRER</name>
<dbReference type="Proteomes" id="UP000035681">
    <property type="component" value="Unplaced"/>
</dbReference>
<dbReference type="AlphaFoldDB" id="A0AAF5DC56"/>
<evidence type="ECO:0000313" key="7">
    <source>
        <dbReference type="WBParaSite" id="TCONS_00010194.p1"/>
    </source>
</evidence>
<comment type="subcellular location">
    <subcellularLocation>
        <location evidence="1">Secreted</location>
    </subcellularLocation>
</comment>
<proteinExistence type="inferred from homology"/>
<dbReference type="InterPro" id="IPR001534">
    <property type="entry name" value="Transthyretin-like"/>
</dbReference>
<keyword evidence="4 5" id="KW-0732">Signal</keyword>
<feature type="chain" id="PRO_5041976927" evidence="5">
    <location>
        <begin position="17"/>
        <end position="245"/>
    </location>
</feature>
<evidence type="ECO:0000313" key="6">
    <source>
        <dbReference type="Proteomes" id="UP000035681"/>
    </source>
</evidence>
<evidence type="ECO:0000256" key="2">
    <source>
        <dbReference type="ARBA" id="ARBA00010112"/>
    </source>
</evidence>
<evidence type="ECO:0000256" key="3">
    <source>
        <dbReference type="ARBA" id="ARBA00022525"/>
    </source>
</evidence>
<dbReference type="Pfam" id="PF01060">
    <property type="entry name" value="TTR-52"/>
    <property type="match status" value="2"/>
</dbReference>
<organism evidence="6 7">
    <name type="scientific">Strongyloides stercoralis</name>
    <name type="common">Threadworm</name>
    <dbReference type="NCBI Taxonomy" id="6248"/>
    <lineage>
        <taxon>Eukaryota</taxon>
        <taxon>Metazoa</taxon>
        <taxon>Ecdysozoa</taxon>
        <taxon>Nematoda</taxon>
        <taxon>Chromadorea</taxon>
        <taxon>Rhabditida</taxon>
        <taxon>Tylenchina</taxon>
        <taxon>Panagrolaimomorpha</taxon>
        <taxon>Strongyloidoidea</taxon>
        <taxon>Strongyloididae</taxon>
        <taxon>Strongyloides</taxon>
    </lineage>
</organism>
<keyword evidence="6" id="KW-1185">Reference proteome</keyword>
<comment type="similarity">
    <text evidence="2">Belongs to the nematode transthyretin-like family.</text>
</comment>
<dbReference type="PANTHER" id="PTHR21700">
    <property type="entry name" value="TRANSTHYRETIN-LIKE FAMILY PROTEIN-RELATED"/>
    <property type="match status" value="1"/>
</dbReference>
<dbReference type="WBParaSite" id="TCONS_00010194.p1">
    <property type="protein sequence ID" value="TCONS_00010194.p1"/>
    <property type="gene ID" value="XLOC_007896"/>
</dbReference>
<evidence type="ECO:0000256" key="4">
    <source>
        <dbReference type="ARBA" id="ARBA00022729"/>
    </source>
</evidence>